<name>K0RB16_THAOC</name>
<evidence type="ECO:0000256" key="1">
    <source>
        <dbReference type="SAM" id="MobiDB-lite"/>
    </source>
</evidence>
<sequence length="373" mass="40708">MAMALATTSMRGLQLFTACSSLSTLSSAYFISAVKRRAFRMSRGASVTPAEHVESRSSQPATAGPLGGDWVGLMATFSPSNGRLVPVPDHLVPESMLEWGDVPTRLETLTSEDLSSPGEETVLQQRVTMTVLPEVGCGVDNLEVTKKIEAFSAQHARVSGAWGEPNTAPFALSIEQRTEKLSAFEVIFEVEPEAGDEESKTHKRRLRITIIVEVDGDGSYSLSKLINMYVERQSTIQSTQGMAWSGPASNSGGLDARSVTQAIGRDIIGGDTFSVKRLKSGEDVWGIDLDELEGTWESEDGGGAVLQRCKAYFDESSRLPQNVLVRFVKNDANKTFELEVSLVESRDEGKTHTRRVVSFDSSDRMFKLEAKKS</sequence>
<comment type="caution">
    <text evidence="2">The sequence shown here is derived from an EMBL/GenBank/DDBJ whole genome shotgun (WGS) entry which is preliminary data.</text>
</comment>
<dbReference type="Proteomes" id="UP000266841">
    <property type="component" value="Unassembled WGS sequence"/>
</dbReference>
<protein>
    <submittedName>
        <fullName evidence="2">Uncharacterized protein</fullName>
    </submittedName>
</protein>
<evidence type="ECO:0000313" key="3">
    <source>
        <dbReference type="Proteomes" id="UP000266841"/>
    </source>
</evidence>
<evidence type="ECO:0000313" key="2">
    <source>
        <dbReference type="EMBL" id="EJK49514.1"/>
    </source>
</evidence>
<dbReference type="EMBL" id="AGNL01044705">
    <property type="protein sequence ID" value="EJK49514.1"/>
    <property type="molecule type" value="Genomic_DNA"/>
</dbReference>
<accession>K0RB16</accession>
<gene>
    <name evidence="2" type="ORF">THAOC_31603</name>
</gene>
<feature type="region of interest" description="Disordered" evidence="1">
    <location>
        <begin position="46"/>
        <end position="65"/>
    </location>
</feature>
<organism evidence="2 3">
    <name type="scientific">Thalassiosira oceanica</name>
    <name type="common">Marine diatom</name>
    <dbReference type="NCBI Taxonomy" id="159749"/>
    <lineage>
        <taxon>Eukaryota</taxon>
        <taxon>Sar</taxon>
        <taxon>Stramenopiles</taxon>
        <taxon>Ochrophyta</taxon>
        <taxon>Bacillariophyta</taxon>
        <taxon>Coscinodiscophyceae</taxon>
        <taxon>Thalassiosirophycidae</taxon>
        <taxon>Thalassiosirales</taxon>
        <taxon>Thalassiosiraceae</taxon>
        <taxon>Thalassiosira</taxon>
    </lineage>
</organism>
<dbReference type="eggNOG" id="ENOG502ST39">
    <property type="taxonomic scope" value="Eukaryota"/>
</dbReference>
<dbReference type="AlphaFoldDB" id="K0RB16"/>
<keyword evidence="3" id="KW-1185">Reference proteome</keyword>
<reference evidence="2 3" key="1">
    <citation type="journal article" date="2012" name="Genome Biol.">
        <title>Genome and low-iron response of an oceanic diatom adapted to chronic iron limitation.</title>
        <authorList>
            <person name="Lommer M."/>
            <person name="Specht M."/>
            <person name="Roy A.S."/>
            <person name="Kraemer L."/>
            <person name="Andreson R."/>
            <person name="Gutowska M.A."/>
            <person name="Wolf J."/>
            <person name="Bergner S.V."/>
            <person name="Schilhabel M.B."/>
            <person name="Klostermeier U.C."/>
            <person name="Beiko R.G."/>
            <person name="Rosenstiel P."/>
            <person name="Hippler M."/>
            <person name="Laroche J."/>
        </authorList>
    </citation>
    <scope>NUCLEOTIDE SEQUENCE [LARGE SCALE GENOMIC DNA]</scope>
    <source>
        <strain evidence="2 3">CCMP1005</strain>
    </source>
</reference>
<proteinExistence type="predicted"/>
<dbReference type="OrthoDB" id="43223at2759"/>